<dbReference type="GO" id="GO:0016020">
    <property type="term" value="C:membrane"/>
    <property type="evidence" value="ECO:0007669"/>
    <property type="project" value="UniProtKB-SubCell"/>
</dbReference>
<dbReference type="HOGENOM" id="CLU_706896_0_0_1"/>
<dbReference type="Gene3D" id="1.20.1250.20">
    <property type="entry name" value="MFS general substrate transporter like domains"/>
    <property type="match status" value="1"/>
</dbReference>
<evidence type="ECO:0000256" key="4">
    <source>
        <dbReference type="ARBA" id="ARBA00023136"/>
    </source>
</evidence>
<keyword evidence="2" id="KW-0812">Transmembrane</keyword>
<dbReference type="STRING" id="3055.A8J6G6"/>
<reference evidence="6 7" key="1">
    <citation type="journal article" date="2007" name="Science">
        <title>The Chlamydomonas genome reveals the evolution of key animal and plant functions.</title>
        <authorList>
            <person name="Merchant S.S."/>
            <person name="Prochnik S.E."/>
            <person name="Vallon O."/>
            <person name="Harris E.H."/>
            <person name="Karpowicz S.J."/>
            <person name="Witman G.B."/>
            <person name="Terry A."/>
            <person name="Salamov A."/>
            <person name="Fritz-Laylin L.K."/>
            <person name="Marechal-Drouard L."/>
            <person name="Marshall W.F."/>
            <person name="Qu L.H."/>
            <person name="Nelson D.R."/>
            <person name="Sanderfoot A.A."/>
            <person name="Spalding M.H."/>
            <person name="Kapitonov V.V."/>
            <person name="Ren Q."/>
            <person name="Ferris P."/>
            <person name="Lindquist E."/>
            <person name="Shapiro H."/>
            <person name="Lucas S.M."/>
            <person name="Grimwood J."/>
            <person name="Schmutz J."/>
            <person name="Cardol P."/>
            <person name="Cerutti H."/>
            <person name="Chanfreau G."/>
            <person name="Chen C.L."/>
            <person name="Cognat V."/>
            <person name="Croft M.T."/>
            <person name="Dent R."/>
            <person name="Dutcher S."/>
            <person name="Fernandez E."/>
            <person name="Fukuzawa H."/>
            <person name="Gonzalez-Ballester D."/>
            <person name="Gonzalez-Halphen D."/>
            <person name="Hallmann A."/>
            <person name="Hanikenne M."/>
            <person name="Hippler M."/>
            <person name="Inwood W."/>
            <person name="Jabbari K."/>
            <person name="Kalanon M."/>
            <person name="Kuras R."/>
            <person name="Lefebvre P.A."/>
            <person name="Lemaire S.D."/>
            <person name="Lobanov A.V."/>
            <person name="Lohr M."/>
            <person name="Manuell A."/>
            <person name="Meier I."/>
            <person name="Mets L."/>
            <person name="Mittag M."/>
            <person name="Mittelmeier T."/>
            <person name="Moroney J.V."/>
            <person name="Moseley J."/>
            <person name="Napoli C."/>
            <person name="Nedelcu A.M."/>
            <person name="Niyogi K."/>
            <person name="Novoselov S.V."/>
            <person name="Paulsen I.T."/>
            <person name="Pazour G."/>
            <person name="Purton S."/>
            <person name="Ral J.P."/>
            <person name="Riano-Pachon D.M."/>
            <person name="Riekhof W."/>
            <person name="Rymarquis L."/>
            <person name="Schroda M."/>
            <person name="Stern D."/>
            <person name="Umen J."/>
            <person name="Willows R."/>
            <person name="Wilson N."/>
            <person name="Zimmer S.L."/>
            <person name="Allmer J."/>
            <person name="Balk J."/>
            <person name="Bisova K."/>
            <person name="Chen C.J."/>
            <person name="Elias M."/>
            <person name="Gendler K."/>
            <person name="Hauser C."/>
            <person name="Lamb M.R."/>
            <person name="Ledford H."/>
            <person name="Long J.C."/>
            <person name="Minagawa J."/>
            <person name="Page M.D."/>
            <person name="Pan J."/>
            <person name="Pootakham W."/>
            <person name="Roje S."/>
            <person name="Rose A."/>
            <person name="Stahlberg E."/>
            <person name="Terauchi A.M."/>
            <person name="Yang P."/>
            <person name="Ball S."/>
            <person name="Bowler C."/>
            <person name="Dieckmann C.L."/>
            <person name="Gladyshev V.N."/>
            <person name="Green P."/>
            <person name="Jorgensen R."/>
            <person name="Mayfield S."/>
            <person name="Mueller-Roeber B."/>
            <person name="Rajamani S."/>
            <person name="Sayre R.T."/>
            <person name="Brokstein P."/>
            <person name="Dubchak I."/>
            <person name="Goodstein D."/>
            <person name="Hornick L."/>
            <person name="Huang Y.W."/>
            <person name="Jhaveri J."/>
            <person name="Luo Y."/>
            <person name="Martinez D."/>
            <person name="Ngau W.C."/>
            <person name="Otillar B."/>
            <person name="Poliakov A."/>
            <person name="Porter A."/>
            <person name="Szajkowski L."/>
            <person name="Werner G."/>
            <person name="Zhou K."/>
            <person name="Grigoriev I.V."/>
            <person name="Rokhsar D.S."/>
            <person name="Grossman A.R."/>
        </authorList>
    </citation>
    <scope>NUCLEOTIDE SEQUENCE [LARGE SCALE GENOMIC DNA]</scope>
    <source>
        <strain evidence="7">CC-503</strain>
    </source>
</reference>
<feature type="domain" description="Major facilitator superfamily (MFS) profile" evidence="5">
    <location>
        <begin position="25"/>
        <end position="448"/>
    </location>
</feature>
<dbReference type="CDD" id="cd17331">
    <property type="entry name" value="MFS_SLC22A18"/>
    <property type="match status" value="1"/>
</dbReference>
<keyword evidence="7" id="KW-1185">Reference proteome</keyword>
<dbReference type="PaxDb" id="3055-EDP00464"/>
<name>A8J6G6_CHLRE</name>
<gene>
    <name evidence="6" type="ORF">CHLRE_17g722000v5</name>
</gene>
<dbReference type="InterPro" id="IPR001958">
    <property type="entry name" value="Tet-R_TetA/multi-R_MdtG-like"/>
</dbReference>
<dbReference type="SUPFAM" id="SSF103473">
    <property type="entry name" value="MFS general substrate transporter"/>
    <property type="match status" value="1"/>
</dbReference>
<dbReference type="PANTHER" id="PTHR24002">
    <property type="entry name" value="SOLUTE CARRIER FAMILY 22 MEMBER 18"/>
    <property type="match status" value="1"/>
</dbReference>
<dbReference type="InterPro" id="IPR020846">
    <property type="entry name" value="MFS_dom"/>
</dbReference>
<dbReference type="RefSeq" id="XP_001697209.1">
    <property type="nucleotide sequence ID" value="XM_001697157.3"/>
</dbReference>
<evidence type="ECO:0000256" key="1">
    <source>
        <dbReference type="ARBA" id="ARBA00004141"/>
    </source>
</evidence>
<dbReference type="eggNOG" id="ENOG502QT94">
    <property type="taxonomic scope" value="Eukaryota"/>
</dbReference>
<evidence type="ECO:0000313" key="6">
    <source>
        <dbReference type="EMBL" id="PNW70487.1"/>
    </source>
</evidence>
<dbReference type="GeneID" id="5722706"/>
<keyword evidence="3" id="KW-1133">Transmembrane helix</keyword>
<keyword evidence="4" id="KW-0472">Membrane</keyword>
<dbReference type="AlphaFoldDB" id="A8J6G6"/>
<dbReference type="EMBL" id="CM008978">
    <property type="protein sequence ID" value="PNW70487.1"/>
    <property type="molecule type" value="Genomic_DNA"/>
</dbReference>
<sequence>MTGNENSPDAAGGRHPVNRLPKHWYLAIVYFNVVLYSICWMAQAPVLPYLVDSLGASGSMQYARLQTAFSAIQFIGGLVSGPLMDRYGGRWLLAVSFGASLACYGLTATASSIWGLYLSRVPTVLQHAVLAARAIVAQLSSDGDRARVLGYVAVSYSVGFTVGPAIGGWLSARSLQLAAWTATVGSAVSLVMILALLPDLPSHADAHHKNQSAKGSEQEHGSGNGVAQAGDTAHDGAASPVDGKTGGMKAMLSSFVEVARRPGVSDLLLGKVLMGLGSAVYQSHFAVLLKQQYGLDPNRNGMVMSYVGFLLLGGQGLLVGPVIAAVGEPAVELGCAAALVGVFLALSACRTMWQLLVLMVPYAVAGMLYSNASTSRLTKAVLPQQRGTALAIDMSLSSGVRMLSPTLGAAAADRLGHQAVPLLGAGLVGLFLVALQLGLARIPLPQTVRGRWGLFGGGGSGARGGAETKEESKKD</sequence>
<evidence type="ECO:0000256" key="2">
    <source>
        <dbReference type="ARBA" id="ARBA00022692"/>
    </source>
</evidence>
<dbReference type="PROSITE" id="PS50850">
    <property type="entry name" value="MFS"/>
    <property type="match status" value="1"/>
</dbReference>
<dbReference type="KEGG" id="cre:CHLRE_17g722000v5"/>
<dbReference type="InterPro" id="IPR036259">
    <property type="entry name" value="MFS_trans_sf"/>
</dbReference>
<organism evidence="6 7">
    <name type="scientific">Chlamydomonas reinhardtii</name>
    <name type="common">Chlamydomonas smithii</name>
    <dbReference type="NCBI Taxonomy" id="3055"/>
    <lineage>
        <taxon>Eukaryota</taxon>
        <taxon>Viridiplantae</taxon>
        <taxon>Chlorophyta</taxon>
        <taxon>core chlorophytes</taxon>
        <taxon>Chlorophyceae</taxon>
        <taxon>CS clade</taxon>
        <taxon>Chlamydomonadales</taxon>
        <taxon>Chlamydomonadaceae</taxon>
        <taxon>Chlamydomonas</taxon>
    </lineage>
</organism>
<dbReference type="PANTHER" id="PTHR24002:SF3">
    <property type="entry name" value="SOLUTE CARRIER FAMILY 22 MEMBER 18"/>
    <property type="match status" value="1"/>
</dbReference>
<dbReference type="Pfam" id="PF07690">
    <property type="entry name" value="MFS_1"/>
    <property type="match status" value="1"/>
</dbReference>
<accession>A8J6G6</accession>
<dbReference type="Proteomes" id="UP000006906">
    <property type="component" value="Chromosome 17"/>
</dbReference>
<dbReference type="InParanoid" id="A8J6G6"/>
<dbReference type="GO" id="GO:0022857">
    <property type="term" value="F:transmembrane transporter activity"/>
    <property type="evidence" value="ECO:0007669"/>
    <property type="project" value="InterPro"/>
</dbReference>
<dbReference type="Gramene" id="PNW70487">
    <property type="protein sequence ID" value="PNW70487"/>
    <property type="gene ID" value="CHLRE_17g722000v5"/>
</dbReference>
<evidence type="ECO:0000256" key="3">
    <source>
        <dbReference type="ARBA" id="ARBA00022989"/>
    </source>
</evidence>
<comment type="subcellular location">
    <subcellularLocation>
        <location evidence="1">Membrane</location>
        <topology evidence="1">Multi-pass membrane protein</topology>
    </subcellularLocation>
</comment>
<dbReference type="OMA" id="RLMKYPR"/>
<dbReference type="InterPro" id="IPR011701">
    <property type="entry name" value="MFS"/>
</dbReference>
<dbReference type="GO" id="GO:0005635">
    <property type="term" value="C:nuclear envelope"/>
    <property type="evidence" value="ECO:0000318"/>
    <property type="project" value="GO_Central"/>
</dbReference>
<proteinExistence type="predicted"/>
<protein>
    <recommendedName>
        <fullName evidence="5">Major facilitator superfamily (MFS) profile domain-containing protein</fullName>
    </recommendedName>
</protein>
<dbReference type="OrthoDB" id="440553at2759"/>
<dbReference type="PRINTS" id="PR01035">
    <property type="entry name" value="TCRTETA"/>
</dbReference>
<evidence type="ECO:0000313" key="7">
    <source>
        <dbReference type="Proteomes" id="UP000006906"/>
    </source>
</evidence>
<evidence type="ECO:0000259" key="5">
    <source>
        <dbReference type="PROSITE" id="PS50850"/>
    </source>
</evidence>